<evidence type="ECO:0000313" key="1">
    <source>
        <dbReference type="EMBL" id="QKH84652.1"/>
    </source>
</evidence>
<dbReference type="PROSITE" id="PS51257">
    <property type="entry name" value="PROKAR_LIPOPROTEIN"/>
    <property type="match status" value="1"/>
</dbReference>
<name>A0AAP9NC88_BACFG</name>
<dbReference type="EMBL" id="CP054003">
    <property type="protein sequence ID" value="QKH84652.1"/>
    <property type="molecule type" value="Genomic_DNA"/>
</dbReference>
<dbReference type="RefSeq" id="WP_005776005.1">
    <property type="nucleotide sequence ID" value="NZ_CP054003.1"/>
</dbReference>
<proteinExistence type="predicted"/>
<organism evidence="1 2">
    <name type="scientific">Bacteroides fragilis</name>
    <dbReference type="NCBI Taxonomy" id="817"/>
    <lineage>
        <taxon>Bacteria</taxon>
        <taxon>Pseudomonadati</taxon>
        <taxon>Bacteroidota</taxon>
        <taxon>Bacteroidia</taxon>
        <taxon>Bacteroidales</taxon>
        <taxon>Bacteroidaceae</taxon>
        <taxon>Bacteroides</taxon>
    </lineage>
</organism>
<gene>
    <name evidence="1" type="ORF">FOC69_09890</name>
</gene>
<protein>
    <recommendedName>
        <fullName evidence="3">DUF4906 domain-containing protein</fullName>
    </recommendedName>
</protein>
<reference evidence="1 2" key="1">
    <citation type="submission" date="2020-05" db="EMBL/GenBank/DDBJ databases">
        <title>FDA dAtabase for Regulatory Grade micrObial Sequences (FDA-ARGOS): Supporting development and validation of Infectious Disease Dx tests.</title>
        <authorList>
            <person name="Bojja K."/>
            <person name="Kessler A."/>
            <person name="Tallon L."/>
            <person name="Sadzewicz L."/>
            <person name="Zhao X."/>
            <person name="Vavikolanu K."/>
            <person name="Mehta A."/>
            <person name="Aluvathingal J."/>
            <person name="Nadendla S."/>
            <person name="Myers T."/>
            <person name="Yan Y."/>
            <person name="Sichtig H."/>
        </authorList>
    </citation>
    <scope>NUCLEOTIDE SEQUENCE [LARGE SCALE GENOMIC DNA]</scope>
    <source>
        <strain evidence="1 2">FDAARGOS_763</strain>
    </source>
</reference>
<dbReference type="Proteomes" id="UP000501467">
    <property type="component" value="Chromosome"/>
</dbReference>
<sequence>MKNSSLHMLKPILAFLLGWIFVLSCSQEETNPDLPVGVPGPNASEAVVKLLIKGEAILPPSTRNMSDQTEGSYQDELQLLILEKQADDNTYIYNCHRPVEGTQGNFTVKVPNSLDGKELKFLLFSNSKDIIGDPDQKFVVTDGTNKNEDDIRTALLLTVNTKWDPSKKIPMWAEDSFTFSAPTPGAPSASVATLKLMRMLARVDVGLNYNGKELHSTSQELTNFKLQKIKVYHSKDKGQLMPNMAAYETTGTGTDKVITIKRPSIPMDGETITPYEITVPAGSHASERDVYLFEQDMNLSQADFDANRTCILVQGEYTAPAAGGTGTTYTGWYRLDFRDFGSDKGYADILRNKLYRFNITSVKGSGFSTEDDALNSVSSNMTVELLPLDLNQNDIIFDGQSFLSVSDSELYFYKNLNTANFSLNTNYGKGWEIETGDGSGITATPASGAAGSSVVNLAWNTLPSASVEKEIYLKAGNLKKKLMLKYVHENAPGNLTSFSLDPPLLYFAKSGGVGKINIISNITKKYLFPSLGKLDFTVPSVIETTSFDVTVQPFNQTSSEHMEQGVVNVHIQAANAEVTGQSRINQLTYDKRVECTPGPMGHGLEDKNTPALMDVTYRTSEEAGTYLINFVPTDGGVALGPVISNPVNGIGTVKVSASQNKGSKEREVGKLVFSPALNGEKISLIGYTPKEVPVIQAPAPVPVASIRPTGNITDLTWDQSNHSFTVEVDNPNFVETNEVSITTLPKNKMIDMTVPASGTLGQPVTFTLNPNRGDVPKSRTVKVSVDGHGDHVGEEQVTFTQQAPDIPVKEPVLAATPSNTLPWDATEATLNLTNLDQIFEVQAGKESVNASEPLNVTLPAGGFNLTADKSSASMKVTFPKNDMEEERKVKVIATAIGNRESVKKIKEIILTQAKKLFGKIFFPEPTTVEVPWTENSFGTVPLTMESIDFNHKVIFTMEPAGARNWISAVVNGNNMAYYITENSGLARSVKVTASATDRWGNDVRTPTPLTMTQKGGPGSLEIITRDLILDYDNTERNLSLNIKRIQSSTAKITYPSWIQSARLLGDKIILAPKANTGDSGERVGDVRVEAKGNDEVPVKSNTVQVKQKANVISVDNGNMKITGKVQPGSTSSGRLSVRSDSRRFQSVRILTPIIPTDHIRPRLETISGDQKNINVKVTTEGNMKTYDKRERQVELEWTSPEGRTTKSLYNIVLAGHPGGIFEVKGGNLPRNNVPQTHVNGDTFYEARITTDNLALGTAFYLDIEEHPNNNVKFKAELLDDRGNIVTNYPVNQTVNLRLKITVLGPFEPNKGIKAFFDFVAKGVDGARYVMYRINFAGPV</sequence>
<accession>A0AAP9NC88</accession>
<evidence type="ECO:0008006" key="3">
    <source>
        <dbReference type="Google" id="ProtNLM"/>
    </source>
</evidence>
<evidence type="ECO:0000313" key="2">
    <source>
        <dbReference type="Proteomes" id="UP000501467"/>
    </source>
</evidence>